<comment type="caution">
    <text evidence="12">The sequence shown here is derived from an EMBL/GenBank/DDBJ whole genome shotgun (WGS) entry which is preliminary data.</text>
</comment>
<dbReference type="EMBL" id="LNZB01000007">
    <property type="protein sequence ID" value="KTD82686.1"/>
    <property type="molecule type" value="Genomic_DNA"/>
</dbReference>
<dbReference type="SUPFAM" id="SSF51366">
    <property type="entry name" value="Ribulose-phoshate binding barrel"/>
    <property type="match status" value="1"/>
</dbReference>
<comment type="similarity">
    <text evidence="4 9 10">Belongs to the HisA/HisF family.</text>
</comment>
<name>A0A0W1AN30_9GAMM</name>
<dbReference type="InterPro" id="IPR013785">
    <property type="entry name" value="Aldolase_TIM"/>
</dbReference>
<comment type="subcellular location">
    <subcellularLocation>
        <location evidence="2 9 11">Cytoplasm</location>
    </subcellularLocation>
</comment>
<dbReference type="Pfam" id="PF00977">
    <property type="entry name" value="His_biosynth"/>
    <property type="match status" value="1"/>
</dbReference>
<keyword evidence="8 9" id="KW-0413">Isomerase</keyword>
<proteinExistence type="inferred from homology"/>
<evidence type="ECO:0000313" key="12">
    <source>
        <dbReference type="EMBL" id="KTD82686.1"/>
    </source>
</evidence>
<dbReference type="CDD" id="cd04732">
    <property type="entry name" value="HisA"/>
    <property type="match status" value="1"/>
</dbReference>
<dbReference type="AlphaFoldDB" id="A0A0W1AN30"/>
<comment type="pathway">
    <text evidence="3 9 11">Amino-acid biosynthesis; L-histidine biosynthesis; L-histidine from 5-phospho-alpha-D-ribose 1-diphosphate: step 4/9.</text>
</comment>
<protein>
    <recommendedName>
        <fullName evidence="9 11">1-(5-phosphoribosyl)-5-[(5-phosphoribosylamino)methylideneamino] imidazole-4-carboxamide isomerase</fullName>
        <ecNumber evidence="9 11">5.3.1.16</ecNumber>
    </recommendedName>
    <alternativeName>
        <fullName evidence="9">Phosphoribosylformimino-5-aminoimidazole carboxamide ribotide isomerase</fullName>
    </alternativeName>
</protein>
<evidence type="ECO:0000256" key="5">
    <source>
        <dbReference type="ARBA" id="ARBA00022490"/>
    </source>
</evidence>
<sequence length="240" mass="26438">MLIIPAIDLQSGRCVRLKQGKFDQVTEFNDDPVERAFSFANAKAGRMHIVDLDGARTGQMQQFNLIKTMQQASIPIQAGGGIRSLHTAKLCLEAGIDYLVIGSLAITEPELTVQMINELSADKIVLALDVRVEGNTPFVATHGWQDNSKMSLWQTVDHYQSYGITQILCTDIACDGMMSGPNLGLYQQALERFPNIEWQASGGIRDKQDIHQLKSMGISAAILGLALYQDKSILEELLLC</sequence>
<evidence type="ECO:0000256" key="7">
    <source>
        <dbReference type="ARBA" id="ARBA00023102"/>
    </source>
</evidence>
<dbReference type="InterPro" id="IPR023016">
    <property type="entry name" value="HisA/PriA"/>
</dbReference>
<dbReference type="OrthoDB" id="9807749at2"/>
<dbReference type="GO" id="GO:0005737">
    <property type="term" value="C:cytoplasm"/>
    <property type="evidence" value="ECO:0007669"/>
    <property type="project" value="UniProtKB-SubCell"/>
</dbReference>
<dbReference type="PANTHER" id="PTHR43090:SF2">
    <property type="entry name" value="1-(5-PHOSPHORIBOSYL)-5-[(5-PHOSPHORIBOSYLAMINO)METHYLIDENEAMINO] IMIDAZOLE-4-CARBOXAMIDE ISOMERASE"/>
    <property type="match status" value="1"/>
</dbReference>
<dbReference type="Gene3D" id="3.20.20.70">
    <property type="entry name" value="Aldolase class I"/>
    <property type="match status" value="1"/>
</dbReference>
<feature type="active site" description="Proton acceptor" evidence="9">
    <location>
        <position position="8"/>
    </location>
</feature>
<keyword evidence="6 9" id="KW-0028">Amino-acid biosynthesis</keyword>
<evidence type="ECO:0000256" key="3">
    <source>
        <dbReference type="ARBA" id="ARBA00005133"/>
    </source>
</evidence>
<feature type="active site" description="Proton donor" evidence="9">
    <location>
        <position position="129"/>
    </location>
</feature>
<evidence type="ECO:0000256" key="1">
    <source>
        <dbReference type="ARBA" id="ARBA00000901"/>
    </source>
</evidence>
<dbReference type="PANTHER" id="PTHR43090">
    <property type="entry name" value="1-(5-PHOSPHORIBOSYL)-5-[(5-PHOSPHORIBOSYLAMINO)METHYLIDENEAMINO] IMIDAZOLE-4-CARBOXAMIDE ISOMERASE"/>
    <property type="match status" value="1"/>
</dbReference>
<dbReference type="RefSeq" id="WP_058479289.1">
    <property type="nucleotide sequence ID" value="NZ_CAAAIQ010000002.1"/>
</dbReference>
<evidence type="ECO:0000256" key="6">
    <source>
        <dbReference type="ARBA" id="ARBA00022605"/>
    </source>
</evidence>
<gene>
    <name evidence="9 12" type="primary">hisA</name>
    <name evidence="12" type="ORF">Lwal_0428</name>
</gene>
<dbReference type="InterPro" id="IPR006063">
    <property type="entry name" value="HisA_bact_arch"/>
</dbReference>
<dbReference type="NCBIfam" id="TIGR00007">
    <property type="entry name" value="1-(5-phosphoribosyl)-5-[(5-phosphoribosylamino)methylideneamino]imidazole-4-carboxamide isomerase"/>
    <property type="match status" value="1"/>
</dbReference>
<dbReference type="UniPathway" id="UPA00031">
    <property type="reaction ID" value="UER00009"/>
</dbReference>
<dbReference type="InterPro" id="IPR006062">
    <property type="entry name" value="His_biosynth"/>
</dbReference>
<evidence type="ECO:0000256" key="4">
    <source>
        <dbReference type="ARBA" id="ARBA00009667"/>
    </source>
</evidence>
<keyword evidence="13" id="KW-1185">Reference proteome</keyword>
<organism evidence="12 13">
    <name type="scientific">Legionella waltersii</name>
    <dbReference type="NCBI Taxonomy" id="66969"/>
    <lineage>
        <taxon>Bacteria</taxon>
        <taxon>Pseudomonadati</taxon>
        <taxon>Pseudomonadota</taxon>
        <taxon>Gammaproteobacteria</taxon>
        <taxon>Legionellales</taxon>
        <taxon>Legionellaceae</taxon>
        <taxon>Legionella</taxon>
    </lineage>
</organism>
<reference evidence="12 13" key="1">
    <citation type="submission" date="2015-11" db="EMBL/GenBank/DDBJ databases">
        <title>Genomic analysis of 38 Legionella species identifies large and diverse effector repertoires.</title>
        <authorList>
            <person name="Burstein D."/>
            <person name="Amaro F."/>
            <person name="Zusman T."/>
            <person name="Lifshitz Z."/>
            <person name="Cohen O."/>
            <person name="Gilbert J.A."/>
            <person name="Pupko T."/>
            <person name="Shuman H.A."/>
            <person name="Segal G."/>
        </authorList>
    </citation>
    <scope>NUCLEOTIDE SEQUENCE [LARGE SCALE GENOMIC DNA]</scope>
    <source>
        <strain evidence="12 13">ATCC 51914</strain>
    </source>
</reference>
<evidence type="ECO:0000256" key="11">
    <source>
        <dbReference type="RuleBase" id="RU003658"/>
    </source>
</evidence>
<dbReference type="InterPro" id="IPR044524">
    <property type="entry name" value="Isoase_HisA-like"/>
</dbReference>
<keyword evidence="7 9" id="KW-0368">Histidine biosynthesis</keyword>
<dbReference type="GO" id="GO:0000105">
    <property type="term" value="P:L-histidine biosynthetic process"/>
    <property type="evidence" value="ECO:0007669"/>
    <property type="project" value="UniProtKB-UniRule"/>
</dbReference>
<dbReference type="Proteomes" id="UP000054729">
    <property type="component" value="Unassembled WGS sequence"/>
</dbReference>
<dbReference type="HAMAP" id="MF_01014">
    <property type="entry name" value="HisA"/>
    <property type="match status" value="1"/>
</dbReference>
<dbReference type="InterPro" id="IPR011060">
    <property type="entry name" value="RibuloseP-bd_barrel"/>
</dbReference>
<comment type="catalytic activity">
    <reaction evidence="1 9 11">
        <text>1-(5-phospho-beta-D-ribosyl)-5-[(5-phospho-beta-D-ribosylamino)methylideneamino]imidazole-4-carboxamide = 5-[(5-phospho-1-deoxy-D-ribulos-1-ylimino)methylamino]-1-(5-phospho-beta-D-ribosyl)imidazole-4-carboxamide</text>
        <dbReference type="Rhea" id="RHEA:15469"/>
        <dbReference type="ChEBI" id="CHEBI:58435"/>
        <dbReference type="ChEBI" id="CHEBI:58525"/>
        <dbReference type="EC" id="5.3.1.16"/>
    </reaction>
</comment>
<evidence type="ECO:0000256" key="8">
    <source>
        <dbReference type="ARBA" id="ARBA00023235"/>
    </source>
</evidence>
<evidence type="ECO:0000256" key="9">
    <source>
        <dbReference type="HAMAP-Rule" id="MF_01014"/>
    </source>
</evidence>
<evidence type="ECO:0000313" key="13">
    <source>
        <dbReference type="Proteomes" id="UP000054729"/>
    </source>
</evidence>
<dbReference type="GO" id="GO:0003949">
    <property type="term" value="F:1-(5-phosphoribosyl)-5-[(5-phosphoribosylamino)methylideneamino]imidazole-4-carboxamide isomerase activity"/>
    <property type="evidence" value="ECO:0007669"/>
    <property type="project" value="UniProtKB-UniRule"/>
</dbReference>
<dbReference type="PATRIC" id="fig|66969.6.peg.462"/>
<evidence type="ECO:0000256" key="10">
    <source>
        <dbReference type="RuleBase" id="RU003657"/>
    </source>
</evidence>
<keyword evidence="5 9" id="KW-0963">Cytoplasm</keyword>
<accession>A0A0W1AN30</accession>
<dbReference type="STRING" id="66969.Lwal_0428"/>
<evidence type="ECO:0000256" key="2">
    <source>
        <dbReference type="ARBA" id="ARBA00004496"/>
    </source>
</evidence>
<dbReference type="GO" id="GO:0000162">
    <property type="term" value="P:L-tryptophan biosynthetic process"/>
    <property type="evidence" value="ECO:0007669"/>
    <property type="project" value="TreeGrafter"/>
</dbReference>
<dbReference type="FunFam" id="3.20.20.70:FF:000009">
    <property type="entry name" value="1-(5-phosphoribosyl)-5-[(5-phosphoribosylamino)methylideneamino] imidazole-4-carboxamide isomerase"/>
    <property type="match status" value="1"/>
</dbReference>
<dbReference type="EC" id="5.3.1.16" evidence="9 11"/>